<evidence type="ECO:0000256" key="1">
    <source>
        <dbReference type="ARBA" id="ARBA00004431"/>
    </source>
</evidence>
<keyword evidence="3 7" id="KW-0132">Cell division</keyword>
<accession>A0A345XR82</accession>
<keyword evidence="4" id="KW-0749">Sporulation</keyword>
<keyword evidence="8" id="KW-1185">Reference proteome</keyword>
<evidence type="ECO:0000256" key="3">
    <source>
        <dbReference type="ARBA" id="ARBA00022618"/>
    </source>
</evidence>
<dbReference type="GO" id="GO:0030435">
    <property type="term" value="P:sporulation resulting in formation of a cellular spore"/>
    <property type="evidence" value="ECO:0007669"/>
    <property type="project" value="UniProtKB-KW"/>
</dbReference>
<proteinExistence type="inferred from homology"/>
<dbReference type="AlphaFoldDB" id="A0A345XR82"/>
<dbReference type="GO" id="GO:0030428">
    <property type="term" value="C:cell septum"/>
    <property type="evidence" value="ECO:0007669"/>
    <property type="project" value="UniProtKB-SubCell"/>
</dbReference>
<evidence type="ECO:0000256" key="6">
    <source>
        <dbReference type="ARBA" id="ARBA00023306"/>
    </source>
</evidence>
<keyword evidence="5" id="KW-0717">Septation</keyword>
<dbReference type="Proteomes" id="UP000254425">
    <property type="component" value="Chromosome"/>
</dbReference>
<dbReference type="KEGG" id="sarm:DVA86_17280"/>
<evidence type="ECO:0000256" key="2">
    <source>
        <dbReference type="ARBA" id="ARBA00009323"/>
    </source>
</evidence>
<name>A0A345XR82_9ACTN</name>
<evidence type="ECO:0000313" key="7">
    <source>
        <dbReference type="EMBL" id="AXK34148.1"/>
    </source>
</evidence>
<evidence type="ECO:0000313" key="8">
    <source>
        <dbReference type="Proteomes" id="UP000254425"/>
    </source>
</evidence>
<dbReference type="EMBL" id="CP031320">
    <property type="protein sequence ID" value="AXK34148.1"/>
    <property type="molecule type" value="Genomic_DNA"/>
</dbReference>
<gene>
    <name evidence="7" type="ORF">DVA86_17280</name>
</gene>
<dbReference type="Pfam" id="PF04686">
    <property type="entry name" value="SsgA"/>
    <property type="match status" value="1"/>
</dbReference>
<comment type="similarity">
    <text evidence="2">Belongs to the SsgA family.</text>
</comment>
<dbReference type="Gene3D" id="2.30.31.20">
    <property type="entry name" value="Sporulation-specific cell division protein SsgB"/>
    <property type="match status" value="1"/>
</dbReference>
<organism evidence="7 8">
    <name type="scientific">Streptomyces armeniacus</name>
    <dbReference type="NCBI Taxonomy" id="83291"/>
    <lineage>
        <taxon>Bacteria</taxon>
        <taxon>Bacillati</taxon>
        <taxon>Actinomycetota</taxon>
        <taxon>Actinomycetes</taxon>
        <taxon>Kitasatosporales</taxon>
        <taxon>Streptomycetaceae</taxon>
        <taxon>Streptomyces</taxon>
    </lineage>
</organism>
<dbReference type="InterPro" id="IPR038658">
    <property type="entry name" value="SsgB_sf"/>
</dbReference>
<protein>
    <submittedName>
        <fullName evidence="7">SsgA family sporulation/cell division regulator</fullName>
    </submittedName>
</protein>
<evidence type="ECO:0000256" key="4">
    <source>
        <dbReference type="ARBA" id="ARBA00022969"/>
    </source>
</evidence>
<dbReference type="RefSeq" id="WP_208879420.1">
    <property type="nucleotide sequence ID" value="NZ_CP031320.1"/>
</dbReference>
<comment type="subcellular location">
    <subcellularLocation>
        <location evidence="1">Cell septum</location>
    </subcellularLocation>
</comment>
<sequence length="153" mass="17253">MDSHDDREDFAVKEPERPGVTSVTASWELSLILSAGWAVPLQARFHYCAADPYAVRLDFYLDTARPVRWIFARDLLTAGLARPTGRGDVRVWPVPDRALVSLRLVSEHGDALFTADAAPLTAWLERTCQLVPPGQEFRFFDLDMLLDRLLSEP</sequence>
<reference evidence="7 8" key="1">
    <citation type="submission" date="2018-07" db="EMBL/GenBank/DDBJ databases">
        <title>Draft genome of the type strain Streptomyces armeniacus ATCC 15676.</title>
        <authorList>
            <person name="Labana P."/>
            <person name="Gosse J.T."/>
            <person name="Boddy C.N."/>
        </authorList>
    </citation>
    <scope>NUCLEOTIDE SEQUENCE [LARGE SCALE GENOMIC DNA]</scope>
    <source>
        <strain evidence="7 8">ATCC 15676</strain>
    </source>
</reference>
<dbReference type="InterPro" id="IPR006776">
    <property type="entry name" value="SsgB"/>
</dbReference>
<keyword evidence="6" id="KW-0131">Cell cycle</keyword>
<evidence type="ECO:0000256" key="5">
    <source>
        <dbReference type="ARBA" id="ARBA00023210"/>
    </source>
</evidence>
<dbReference type="GO" id="GO:0000917">
    <property type="term" value="P:division septum assembly"/>
    <property type="evidence" value="ECO:0007669"/>
    <property type="project" value="UniProtKB-KW"/>
</dbReference>